<reference evidence="2 3" key="1">
    <citation type="journal article" date="2018" name="Nat. Ecol. Evol.">
        <title>Genomic signatures of mitonuclear coevolution across populations of Tigriopus californicus.</title>
        <authorList>
            <person name="Barreto F.S."/>
            <person name="Watson E.T."/>
            <person name="Lima T.G."/>
            <person name="Willett C.S."/>
            <person name="Edmands S."/>
            <person name="Li W."/>
            <person name="Burton R.S."/>
        </authorList>
    </citation>
    <scope>NUCLEOTIDE SEQUENCE [LARGE SCALE GENOMIC DNA]</scope>
    <source>
        <strain evidence="2 3">San Diego</strain>
    </source>
</reference>
<evidence type="ECO:0000313" key="2">
    <source>
        <dbReference type="EMBL" id="TRY72126.1"/>
    </source>
</evidence>
<dbReference type="EMBL" id="VCGU01000008">
    <property type="protein sequence ID" value="TRY72126.1"/>
    <property type="molecule type" value="Genomic_DNA"/>
</dbReference>
<evidence type="ECO:0000256" key="1">
    <source>
        <dbReference type="SAM" id="Phobius"/>
    </source>
</evidence>
<keyword evidence="1" id="KW-1133">Transmembrane helix</keyword>
<organism evidence="2 3">
    <name type="scientific">Tigriopus californicus</name>
    <name type="common">Marine copepod</name>
    <dbReference type="NCBI Taxonomy" id="6832"/>
    <lineage>
        <taxon>Eukaryota</taxon>
        <taxon>Metazoa</taxon>
        <taxon>Ecdysozoa</taxon>
        <taxon>Arthropoda</taxon>
        <taxon>Crustacea</taxon>
        <taxon>Multicrustacea</taxon>
        <taxon>Hexanauplia</taxon>
        <taxon>Copepoda</taxon>
        <taxon>Harpacticoida</taxon>
        <taxon>Harpacticidae</taxon>
        <taxon>Tigriopus</taxon>
    </lineage>
</organism>
<proteinExistence type="predicted"/>
<gene>
    <name evidence="2" type="ORF">TCAL_16210</name>
</gene>
<keyword evidence="3" id="KW-1185">Reference proteome</keyword>
<accession>A0A553P351</accession>
<protein>
    <submittedName>
        <fullName evidence="2">Uncharacterized protein</fullName>
    </submittedName>
</protein>
<dbReference type="AlphaFoldDB" id="A0A553P351"/>
<dbReference type="Proteomes" id="UP000318571">
    <property type="component" value="Chromosome 7"/>
</dbReference>
<feature type="transmembrane region" description="Helical" evidence="1">
    <location>
        <begin position="198"/>
        <end position="223"/>
    </location>
</feature>
<evidence type="ECO:0000313" key="3">
    <source>
        <dbReference type="Proteomes" id="UP000318571"/>
    </source>
</evidence>
<comment type="caution">
    <text evidence="2">The sequence shown here is derived from an EMBL/GenBank/DDBJ whole genome shotgun (WGS) entry which is preliminary data.</text>
</comment>
<name>A0A553P351_TIGCA</name>
<keyword evidence="1" id="KW-0812">Transmembrane</keyword>
<sequence length="261" mass="28842">MDETRHPLNREKVQRPVKMPFRGSGIHEVVLLGQFIGFFGTSRAEFVGNGLLSTCFQLMEQRGENPPSFTQFIGSDKVHLRAHKHVQDQSLIGLGQSGVRIAVLVGEVQFGFLHGEAHAGCLVHHLAVDRLIGLDTENQLVSLGSLAKDVSGDILELKANLGLLLVQGFPRSHDEGHAFPSLAIDSQDTGSIRGCDRVLWDTLIVLVTQALLLFFGIGITHILPKDDILDHHRGNKFEDLHFFVANIVGSHCRWFVHGSQR</sequence>
<keyword evidence="1" id="KW-0472">Membrane</keyword>